<evidence type="ECO:0000313" key="2">
    <source>
        <dbReference type="Proteomes" id="UP000799754"/>
    </source>
</evidence>
<accession>A0ACB6S3D5</accession>
<organism evidence="1 2">
    <name type="scientific">Macroventuria anomochaeta</name>
    <dbReference type="NCBI Taxonomy" id="301207"/>
    <lineage>
        <taxon>Eukaryota</taxon>
        <taxon>Fungi</taxon>
        <taxon>Dikarya</taxon>
        <taxon>Ascomycota</taxon>
        <taxon>Pezizomycotina</taxon>
        <taxon>Dothideomycetes</taxon>
        <taxon>Pleosporomycetidae</taxon>
        <taxon>Pleosporales</taxon>
        <taxon>Pleosporineae</taxon>
        <taxon>Didymellaceae</taxon>
        <taxon>Macroventuria</taxon>
    </lineage>
</organism>
<name>A0ACB6S3D5_9PLEO</name>
<keyword evidence="2" id="KW-1185">Reference proteome</keyword>
<comment type="caution">
    <text evidence="1">The sequence shown here is derived from an EMBL/GenBank/DDBJ whole genome shotgun (WGS) entry which is preliminary data.</text>
</comment>
<dbReference type="Proteomes" id="UP000799754">
    <property type="component" value="Unassembled WGS sequence"/>
</dbReference>
<reference evidence="1" key="1">
    <citation type="journal article" date="2020" name="Stud. Mycol.">
        <title>101 Dothideomycetes genomes: a test case for predicting lifestyles and emergence of pathogens.</title>
        <authorList>
            <person name="Haridas S."/>
            <person name="Albert R."/>
            <person name="Binder M."/>
            <person name="Bloem J."/>
            <person name="Labutti K."/>
            <person name="Salamov A."/>
            <person name="Andreopoulos B."/>
            <person name="Baker S."/>
            <person name="Barry K."/>
            <person name="Bills G."/>
            <person name="Bluhm B."/>
            <person name="Cannon C."/>
            <person name="Castanera R."/>
            <person name="Culley D."/>
            <person name="Daum C."/>
            <person name="Ezra D."/>
            <person name="Gonzalez J."/>
            <person name="Henrissat B."/>
            <person name="Kuo A."/>
            <person name="Liang C."/>
            <person name="Lipzen A."/>
            <person name="Lutzoni F."/>
            <person name="Magnuson J."/>
            <person name="Mondo S."/>
            <person name="Nolan M."/>
            <person name="Ohm R."/>
            <person name="Pangilinan J."/>
            <person name="Park H.-J."/>
            <person name="Ramirez L."/>
            <person name="Alfaro M."/>
            <person name="Sun H."/>
            <person name="Tritt A."/>
            <person name="Yoshinaga Y."/>
            <person name="Zwiers L.-H."/>
            <person name="Turgeon B."/>
            <person name="Goodwin S."/>
            <person name="Spatafora J."/>
            <person name="Crous P."/>
            <person name="Grigoriev I."/>
        </authorList>
    </citation>
    <scope>NUCLEOTIDE SEQUENCE</scope>
    <source>
        <strain evidence="1">CBS 525.71</strain>
    </source>
</reference>
<proteinExistence type="predicted"/>
<sequence length="155" mass="17796">MLGPTLPTILWGLCSQPIVHLPVPPAHDEAYSLLLLLSSIGEQIRHSGVLQQVIEKTTCQWAIHPLTMSCGFSLRKIFQSRNKEVVYLCTQNLRARYYKRERLEQVLDSLPGFRGNYKLTMREDEWILEGPREVTDVELEYASPLPQRHPGKKAN</sequence>
<evidence type="ECO:0000313" key="1">
    <source>
        <dbReference type="EMBL" id="KAF2627714.1"/>
    </source>
</evidence>
<gene>
    <name evidence="1" type="ORF">BU25DRAFT_59205</name>
</gene>
<dbReference type="EMBL" id="MU006716">
    <property type="protein sequence ID" value="KAF2627714.1"/>
    <property type="molecule type" value="Genomic_DNA"/>
</dbReference>
<protein>
    <submittedName>
        <fullName evidence="1">Uncharacterized protein</fullName>
    </submittedName>
</protein>